<dbReference type="InterPro" id="IPR038725">
    <property type="entry name" value="YdaG_split_barrel_FMN-bd"/>
</dbReference>
<dbReference type="PANTHER" id="PTHR34818:SF1">
    <property type="entry name" value="PROTEIN BLI-3"/>
    <property type="match status" value="1"/>
</dbReference>
<evidence type="ECO:0000313" key="2">
    <source>
        <dbReference type="EMBL" id="MFD2255794.1"/>
    </source>
</evidence>
<reference evidence="3" key="1">
    <citation type="journal article" date="2019" name="Int. J. Syst. Evol. Microbiol.">
        <title>The Global Catalogue of Microorganisms (GCM) 10K type strain sequencing project: providing services to taxonomists for standard genome sequencing and annotation.</title>
        <authorList>
            <consortium name="The Broad Institute Genomics Platform"/>
            <consortium name="The Broad Institute Genome Sequencing Center for Infectious Disease"/>
            <person name="Wu L."/>
            <person name="Ma J."/>
        </authorList>
    </citation>
    <scope>NUCLEOTIDE SEQUENCE [LARGE SCALE GENOMIC DNA]</scope>
    <source>
        <strain evidence="3">CGMCC 4.7106</strain>
    </source>
</reference>
<protein>
    <submittedName>
        <fullName evidence="2">Pyridoxamine 5'-phosphate oxidase family protein</fullName>
    </submittedName>
</protein>
<name>A0ABW5D725_9BACT</name>
<dbReference type="RefSeq" id="WP_386818461.1">
    <property type="nucleotide sequence ID" value="NZ_JBHUIT010000002.1"/>
</dbReference>
<organism evidence="2 3">
    <name type="scientific">Luteolibacter algae</name>
    <dbReference type="NCBI Taxonomy" id="454151"/>
    <lineage>
        <taxon>Bacteria</taxon>
        <taxon>Pseudomonadati</taxon>
        <taxon>Verrucomicrobiota</taxon>
        <taxon>Verrucomicrobiia</taxon>
        <taxon>Verrucomicrobiales</taxon>
        <taxon>Verrucomicrobiaceae</taxon>
        <taxon>Luteolibacter</taxon>
    </lineage>
</organism>
<dbReference type="EMBL" id="JBHUIT010000002">
    <property type="protein sequence ID" value="MFD2255794.1"/>
    <property type="molecule type" value="Genomic_DNA"/>
</dbReference>
<proteinExistence type="predicted"/>
<dbReference type="SUPFAM" id="SSF50475">
    <property type="entry name" value="FMN-binding split barrel"/>
    <property type="match status" value="1"/>
</dbReference>
<evidence type="ECO:0000313" key="3">
    <source>
        <dbReference type="Proteomes" id="UP001597375"/>
    </source>
</evidence>
<gene>
    <name evidence="2" type="ORF">ACFSSA_03815</name>
</gene>
<dbReference type="InterPro" id="IPR012349">
    <property type="entry name" value="Split_barrel_FMN-bd"/>
</dbReference>
<dbReference type="Gene3D" id="2.30.110.10">
    <property type="entry name" value="Electron Transport, Fmn-binding Protein, Chain A"/>
    <property type="match status" value="1"/>
</dbReference>
<dbReference type="InterPro" id="IPR052917">
    <property type="entry name" value="Stress-Dev_Protein"/>
</dbReference>
<feature type="domain" description="General stress protein FMN-binding split barrel" evidence="1">
    <location>
        <begin position="11"/>
        <end position="157"/>
    </location>
</feature>
<dbReference type="Pfam" id="PF16242">
    <property type="entry name" value="Pyrid_ox_like"/>
    <property type="match status" value="1"/>
</dbReference>
<accession>A0ABW5D725</accession>
<keyword evidence="3" id="KW-1185">Reference proteome</keyword>
<evidence type="ECO:0000259" key="1">
    <source>
        <dbReference type="Pfam" id="PF16242"/>
    </source>
</evidence>
<sequence>MSENKNLIAEDAIAKLQELVKNAPTCMFSTGLGKAPFHVCPMQVQEADYEGRLWFFSGADSTHNAQITADSRVQLIFANNPDMEFLTVYGTASISHDRAQIDRLWNRMVEAWFPEGKDDPNISLICVQPALAHYWDTEDGKLITMAKILTRAATGADIETGVEGDLNV</sequence>
<dbReference type="PANTHER" id="PTHR34818">
    <property type="entry name" value="PROTEIN BLI-3"/>
    <property type="match status" value="1"/>
</dbReference>
<comment type="caution">
    <text evidence="2">The sequence shown here is derived from an EMBL/GenBank/DDBJ whole genome shotgun (WGS) entry which is preliminary data.</text>
</comment>
<dbReference type="Proteomes" id="UP001597375">
    <property type="component" value="Unassembled WGS sequence"/>
</dbReference>